<dbReference type="KEGG" id="cza:CYCME_0499"/>
<keyword evidence="2" id="KW-1185">Reference proteome</keyword>
<dbReference type="HOGENOM" id="CLU_2860235_0_0_6"/>
<protein>
    <submittedName>
        <fullName evidence="1">Uncharacterized protein</fullName>
    </submittedName>
</protein>
<gene>
    <name evidence="1" type="ORF">CYCME_0499</name>
</gene>
<reference evidence="1 2" key="1">
    <citation type="submission" date="2013-05" db="EMBL/GenBank/DDBJ databases">
        <title>Between feast and famine: a lifestyle of most important marine PAH-degrading bacterium Cycloclasticus sp. 7ME.</title>
        <authorList>
            <person name="Yakimov M.M."/>
            <person name="Messina E."/>
            <person name="Genovese M."/>
            <person name="Denaro R."/>
            <person name="Crisafi F."/>
            <person name="Russo D."/>
            <person name="Cappello S."/>
            <person name="Santisi S."/>
            <person name="Smedile F."/>
            <person name="Golyshina O.V."/>
            <person name="Tran H."/>
            <person name="Pieper D.H."/>
            <person name="Golyshin P.N."/>
            <person name="Giuliano L."/>
        </authorList>
    </citation>
    <scope>NUCLEOTIDE SEQUENCE [LARGE SCALE GENOMIC DNA]</scope>
    <source>
        <strain evidence="1 2">78-ME</strain>
    </source>
</reference>
<reference evidence="2" key="2">
    <citation type="journal article" date="2016" name="Environ. Microbiol. Rep.">
        <title>Analysis of defence systems and a conjugative IncP-1 plasmid in the marine polyaromatic hydrocarbons-degrading bacterium Cycloclasticus sp. 78-ME.</title>
        <authorList>
            <person name="Yakimov M.M."/>
            <person name="Crisafi F."/>
            <person name="Messina E."/>
            <person name="Smedile F."/>
            <person name="Lopatina A."/>
            <person name="Denaro R."/>
            <person name="Pieper D.H."/>
            <person name="Golyshin P.N."/>
            <person name="Giuliano L."/>
        </authorList>
    </citation>
    <scope>NUCLEOTIDE SEQUENCE [LARGE SCALE GENOMIC DNA]</scope>
    <source>
        <strain evidence="2">78-ME</strain>
    </source>
</reference>
<proteinExistence type="predicted"/>
<dbReference type="EMBL" id="CP005996">
    <property type="protein sequence ID" value="AGS38840.1"/>
    <property type="molecule type" value="Genomic_DNA"/>
</dbReference>
<name>S5TUW0_9GAMM</name>
<evidence type="ECO:0000313" key="1">
    <source>
        <dbReference type="EMBL" id="AGS38840.1"/>
    </source>
</evidence>
<dbReference type="Proteomes" id="UP000015380">
    <property type="component" value="Chromosome"/>
</dbReference>
<organism evidence="1 2">
    <name type="scientific">Cycloclasticus zancles 78-ME</name>
    <dbReference type="NCBI Taxonomy" id="1198232"/>
    <lineage>
        <taxon>Bacteria</taxon>
        <taxon>Pseudomonadati</taxon>
        <taxon>Pseudomonadota</taxon>
        <taxon>Gammaproteobacteria</taxon>
        <taxon>Thiotrichales</taxon>
        <taxon>Piscirickettsiaceae</taxon>
        <taxon>Cycloclasticus</taxon>
    </lineage>
</organism>
<evidence type="ECO:0000313" key="2">
    <source>
        <dbReference type="Proteomes" id="UP000015380"/>
    </source>
</evidence>
<sequence>MRKYPETGLYSPLHKGIKRCEERKTRYLGVGLINRESGQNQRLINWPNSKMSKQAVLSCTFLNI</sequence>
<accession>S5TUW0</accession>
<dbReference type="AlphaFoldDB" id="S5TUW0"/>